<dbReference type="HOGENOM" id="CLU_000022_59_0_11"/>
<dbReference type="AlphaFoldDB" id="D6ZFL7"/>
<dbReference type="PANTHER" id="PTHR43201">
    <property type="entry name" value="ACYL-COA SYNTHETASE"/>
    <property type="match status" value="1"/>
</dbReference>
<dbReference type="EMBL" id="CP001958">
    <property type="protein sequence ID" value="ADG97741.1"/>
    <property type="molecule type" value="Genomic_DNA"/>
</dbReference>
<dbReference type="KEGG" id="srt:Srot_1271"/>
<reference evidence="5 6" key="1">
    <citation type="journal article" date="2010" name="Stand. Genomic Sci.">
        <title>Complete genome sequence of Segniliparus rotundus type strain (CDC 1076).</title>
        <authorList>
            <person name="Sikorski J."/>
            <person name="Lapidus A."/>
            <person name="Copeland A."/>
            <person name="Misra M."/>
            <person name="Glavina Del Rio T."/>
            <person name="Nolan M."/>
            <person name="Lucas S."/>
            <person name="Chen F."/>
            <person name="Tice H."/>
            <person name="Cheng J.F."/>
            <person name="Jando M."/>
            <person name="Schneider S."/>
            <person name="Bruce D."/>
            <person name="Goodwin L."/>
            <person name="Pitluck S."/>
            <person name="Liolios K."/>
            <person name="Mikhailova N."/>
            <person name="Pati A."/>
            <person name="Ivanova N."/>
            <person name="Mavromatis K."/>
            <person name="Chen A."/>
            <person name="Palaniappan K."/>
            <person name="Chertkov O."/>
            <person name="Land M."/>
            <person name="Hauser L."/>
            <person name="Chang Y.J."/>
            <person name="Jeffries C.D."/>
            <person name="Brettin T."/>
            <person name="Detter J.C."/>
            <person name="Han C."/>
            <person name="Rohde M."/>
            <person name="Goker M."/>
            <person name="Bristow J."/>
            <person name="Eisen J.A."/>
            <person name="Markowitz V."/>
            <person name="Hugenholtz P."/>
            <person name="Kyrpides N.C."/>
            <person name="Klenk H.P."/>
        </authorList>
    </citation>
    <scope>NUCLEOTIDE SEQUENCE [LARGE SCALE GENOMIC DNA]</scope>
    <source>
        <strain evidence="6">ATCC BAA-972 / CDC 1076 / CIP 108378 / DSM 44985 / JCM 13578</strain>
    </source>
</reference>
<dbReference type="PANTHER" id="PTHR43201:SF5">
    <property type="entry name" value="MEDIUM-CHAIN ACYL-COA LIGASE ACSF2, MITOCHONDRIAL"/>
    <property type="match status" value="1"/>
</dbReference>
<dbReference type="Gene3D" id="3.30.300.30">
    <property type="match status" value="1"/>
</dbReference>
<dbReference type="Pfam" id="PF00501">
    <property type="entry name" value="AMP-binding"/>
    <property type="match status" value="1"/>
</dbReference>
<gene>
    <name evidence="5" type="ordered locus">Srot_1271</name>
</gene>
<dbReference type="SUPFAM" id="SSF56801">
    <property type="entry name" value="Acetyl-CoA synthetase-like"/>
    <property type="match status" value="1"/>
</dbReference>
<dbReference type="RefSeq" id="WP_013138195.1">
    <property type="nucleotide sequence ID" value="NC_014168.1"/>
</dbReference>
<evidence type="ECO:0000313" key="5">
    <source>
        <dbReference type="EMBL" id="ADG97741.1"/>
    </source>
</evidence>
<name>D6ZFL7_SEGRD</name>
<organism evidence="5 6">
    <name type="scientific">Segniliparus rotundus (strain ATCC BAA-972 / CDC 1076 / CIP 108378 / DSM 44985 / JCM 13578)</name>
    <dbReference type="NCBI Taxonomy" id="640132"/>
    <lineage>
        <taxon>Bacteria</taxon>
        <taxon>Bacillati</taxon>
        <taxon>Actinomycetota</taxon>
        <taxon>Actinomycetes</taxon>
        <taxon>Mycobacteriales</taxon>
        <taxon>Segniliparaceae</taxon>
        <taxon>Segniliparus</taxon>
    </lineage>
</organism>
<dbReference type="InterPro" id="IPR042099">
    <property type="entry name" value="ANL_N_sf"/>
</dbReference>
<dbReference type="PROSITE" id="PS51318">
    <property type="entry name" value="TAT"/>
    <property type="match status" value="1"/>
</dbReference>
<dbReference type="InterPro" id="IPR000873">
    <property type="entry name" value="AMP-dep_synth/lig_dom"/>
</dbReference>
<sequence length="548" mass="58193">MAVTRRSEIKRLLGAAAAIARSGMLRPPGPRAAARLARALWTFGPTAGFLIAAAAARWPDRIAIVDDEGEISYRELVERGTRLAESVRQTRPGLREHKAGCVGVLCRNGRGFVISLIASCLLGREVVLINYDLTAKQLGPLLARHNVGLLLHDEEFDEVLDAIAHPCPRAVPGDTAAAARGPGAPSRRKPATGQVGITLLTSGTTGTPKGVPRAVDPIPGLFTVASAIEILRLRAGQVAAVTSPLFHGLGFASGLGVLALGDTMVVHRRYTADQLYQDIEERRIEVVMTVPTMIGRLVEAARAAERARDTSSLQLVLSGAAPLPASTTRDFIAEFGPVVVNGYGSTEVGVISIAGKTDLLQEPGTVGPPVIGARVKILRPDRTQAAVGEPGTIFVKGTMAYAGYTPDADVQDKESVDGYVSTGDLGHVDEAGLLYVDGREDDMIVSGGENIFPGEVEDALLAHPDVVDAAVIGVPDEQFGQALRAFLVLRGREGQIDPEALKAFLREHVERYKIPKQFAVLPELPRNPSGKVVRTKLATLDEPGHNLD</sequence>
<accession>D6ZFL7</accession>
<dbReference type="Gene3D" id="3.40.50.12780">
    <property type="entry name" value="N-terminal domain of ligase-like"/>
    <property type="match status" value="1"/>
</dbReference>
<evidence type="ECO:0000313" key="6">
    <source>
        <dbReference type="Proteomes" id="UP000002247"/>
    </source>
</evidence>
<dbReference type="Pfam" id="PF13193">
    <property type="entry name" value="AMP-binding_C"/>
    <property type="match status" value="1"/>
</dbReference>
<evidence type="ECO:0000256" key="2">
    <source>
        <dbReference type="ARBA" id="ARBA00022598"/>
    </source>
</evidence>
<dbReference type="GO" id="GO:0031956">
    <property type="term" value="F:medium-chain fatty acid-CoA ligase activity"/>
    <property type="evidence" value="ECO:0007669"/>
    <property type="project" value="TreeGrafter"/>
</dbReference>
<dbReference type="OrthoDB" id="56621at2"/>
<dbReference type="GO" id="GO:0006631">
    <property type="term" value="P:fatty acid metabolic process"/>
    <property type="evidence" value="ECO:0007669"/>
    <property type="project" value="TreeGrafter"/>
</dbReference>
<dbReference type="InterPro" id="IPR025110">
    <property type="entry name" value="AMP-bd_C"/>
</dbReference>
<keyword evidence="2 5" id="KW-0436">Ligase</keyword>
<proteinExistence type="inferred from homology"/>
<dbReference type="InterPro" id="IPR006311">
    <property type="entry name" value="TAT_signal"/>
</dbReference>
<evidence type="ECO:0000256" key="1">
    <source>
        <dbReference type="ARBA" id="ARBA00006432"/>
    </source>
</evidence>
<dbReference type="InterPro" id="IPR045851">
    <property type="entry name" value="AMP-bd_C_sf"/>
</dbReference>
<evidence type="ECO:0000259" key="4">
    <source>
        <dbReference type="Pfam" id="PF13193"/>
    </source>
</evidence>
<protein>
    <submittedName>
        <fullName evidence="5">AMP-dependent synthetase and ligase</fullName>
    </submittedName>
</protein>
<dbReference type="Proteomes" id="UP000002247">
    <property type="component" value="Chromosome"/>
</dbReference>
<comment type="similarity">
    <text evidence="1">Belongs to the ATP-dependent AMP-binding enzyme family.</text>
</comment>
<feature type="domain" description="AMP-dependent synthetase/ligase" evidence="3">
    <location>
        <begin position="53"/>
        <end position="404"/>
    </location>
</feature>
<evidence type="ECO:0000259" key="3">
    <source>
        <dbReference type="Pfam" id="PF00501"/>
    </source>
</evidence>
<feature type="domain" description="AMP-binding enzyme C-terminal" evidence="4">
    <location>
        <begin position="455"/>
        <end position="531"/>
    </location>
</feature>
<keyword evidence="6" id="KW-1185">Reference proteome</keyword>
<dbReference type="CDD" id="cd04433">
    <property type="entry name" value="AFD_class_I"/>
    <property type="match status" value="1"/>
</dbReference>
<dbReference type="STRING" id="640132.Srot_1271"/>
<dbReference type="eggNOG" id="COG0318">
    <property type="taxonomic scope" value="Bacteria"/>
</dbReference>